<protein>
    <submittedName>
        <fullName evidence="2">Uncharacterized protein</fullName>
    </submittedName>
</protein>
<feature type="transmembrane region" description="Helical" evidence="1">
    <location>
        <begin position="112"/>
        <end position="134"/>
    </location>
</feature>
<name>A0A9Q0N7Y4_9DIPT</name>
<evidence type="ECO:0000256" key="1">
    <source>
        <dbReference type="SAM" id="Phobius"/>
    </source>
</evidence>
<keyword evidence="3" id="KW-1185">Reference proteome</keyword>
<sequence length="172" mass="20129">MSLFESDKPYGVKNKNLVKITLVQIKTLSRKYVTKGNTSMWSVEYEVSFVSQALSQRTLSRDDPKRNAICTDVAIKIGSSTHRSLQYLFQFFNWVLIIMKHCVRVWTVKVLFELGVVIFQMAFTFILCTGRNSIKFSHVRVKRYEKTERDTSRTIKKLTNLRDLKAKTLHRL</sequence>
<dbReference type="Proteomes" id="UP001151699">
    <property type="component" value="Chromosome A"/>
</dbReference>
<organism evidence="2 3">
    <name type="scientific">Pseudolycoriella hygida</name>
    <dbReference type="NCBI Taxonomy" id="35572"/>
    <lineage>
        <taxon>Eukaryota</taxon>
        <taxon>Metazoa</taxon>
        <taxon>Ecdysozoa</taxon>
        <taxon>Arthropoda</taxon>
        <taxon>Hexapoda</taxon>
        <taxon>Insecta</taxon>
        <taxon>Pterygota</taxon>
        <taxon>Neoptera</taxon>
        <taxon>Endopterygota</taxon>
        <taxon>Diptera</taxon>
        <taxon>Nematocera</taxon>
        <taxon>Sciaroidea</taxon>
        <taxon>Sciaridae</taxon>
        <taxon>Pseudolycoriella</taxon>
    </lineage>
</organism>
<gene>
    <name evidence="2" type="ORF">Bhyg_00659</name>
</gene>
<dbReference type="AlphaFoldDB" id="A0A9Q0N7Y4"/>
<dbReference type="EMBL" id="WJQU01000001">
    <property type="protein sequence ID" value="KAJ6645453.1"/>
    <property type="molecule type" value="Genomic_DNA"/>
</dbReference>
<evidence type="ECO:0000313" key="3">
    <source>
        <dbReference type="Proteomes" id="UP001151699"/>
    </source>
</evidence>
<proteinExistence type="predicted"/>
<keyword evidence="1" id="KW-0812">Transmembrane</keyword>
<reference evidence="2" key="1">
    <citation type="submission" date="2022-07" db="EMBL/GenBank/DDBJ databases">
        <authorList>
            <person name="Trinca V."/>
            <person name="Uliana J.V.C."/>
            <person name="Torres T.T."/>
            <person name="Ward R.J."/>
            <person name="Monesi N."/>
        </authorList>
    </citation>
    <scope>NUCLEOTIDE SEQUENCE</scope>
    <source>
        <strain evidence="2">HSMRA1968</strain>
        <tissue evidence="2">Whole embryos</tissue>
    </source>
</reference>
<accession>A0A9Q0N7Y4</accession>
<keyword evidence="1" id="KW-0472">Membrane</keyword>
<keyword evidence="1" id="KW-1133">Transmembrane helix</keyword>
<comment type="caution">
    <text evidence="2">The sequence shown here is derived from an EMBL/GenBank/DDBJ whole genome shotgun (WGS) entry which is preliminary data.</text>
</comment>
<evidence type="ECO:0000313" key="2">
    <source>
        <dbReference type="EMBL" id="KAJ6645453.1"/>
    </source>
</evidence>